<evidence type="ECO:0000313" key="1">
    <source>
        <dbReference type="EMBL" id="CAE7368937.1"/>
    </source>
</evidence>
<dbReference type="OrthoDB" id="426235at2759"/>
<dbReference type="AlphaFoldDB" id="A0A812QFQ0"/>
<dbReference type="PANTHER" id="PTHR19288">
    <property type="entry name" value="4-NITROPHENYLPHOSPHATASE-RELATED"/>
    <property type="match status" value="1"/>
</dbReference>
<evidence type="ECO:0000313" key="2">
    <source>
        <dbReference type="Proteomes" id="UP000604046"/>
    </source>
</evidence>
<sequence length="287" mass="31334">MSVPEVLHDGRDVLPGVRDCLEQLQQRSIPMAIVSNSPCESPKAALRLERLGLLQKDLFRDVVTSGDQAKRYLEKLISEAAPVRLRCLFISHIDHTERGTWSPEELRSMGLELVASVDECDFVLANGVQVCYKGTLSEITSNYESDASDCAVFKTVLQAAAKAQRPLIIANPDCIVHRKNGVTVNCPGQFAKQYSASGGEHLYVFGKPGPEIFREASRTLELSGARRICHVGDSLCHDVSGAAGAGFASVLVRSGIHAPELQGMSVSELCRRKGTPYPTFAMSSFRW</sequence>
<dbReference type="EMBL" id="CAJNDS010002199">
    <property type="protein sequence ID" value="CAE7368937.1"/>
    <property type="molecule type" value="Genomic_DNA"/>
</dbReference>
<dbReference type="Pfam" id="PF13242">
    <property type="entry name" value="Hydrolase_like"/>
    <property type="match status" value="1"/>
</dbReference>
<name>A0A812QFQ0_9DINO</name>
<organism evidence="1 2">
    <name type="scientific">Symbiodinium natans</name>
    <dbReference type="NCBI Taxonomy" id="878477"/>
    <lineage>
        <taxon>Eukaryota</taxon>
        <taxon>Sar</taxon>
        <taxon>Alveolata</taxon>
        <taxon>Dinophyceae</taxon>
        <taxon>Suessiales</taxon>
        <taxon>Symbiodiniaceae</taxon>
        <taxon>Symbiodinium</taxon>
    </lineage>
</organism>
<gene>
    <name evidence="1" type="ORF">SNAT2548_LOCUS20095</name>
</gene>
<dbReference type="InterPro" id="IPR023214">
    <property type="entry name" value="HAD_sf"/>
</dbReference>
<dbReference type="GO" id="GO:0005737">
    <property type="term" value="C:cytoplasm"/>
    <property type="evidence" value="ECO:0007669"/>
    <property type="project" value="TreeGrafter"/>
</dbReference>
<dbReference type="GO" id="GO:0016791">
    <property type="term" value="F:phosphatase activity"/>
    <property type="evidence" value="ECO:0007669"/>
    <property type="project" value="TreeGrafter"/>
</dbReference>
<comment type="caution">
    <text evidence="1">The sequence shown here is derived from an EMBL/GenBank/DDBJ whole genome shotgun (WGS) entry which is preliminary data.</text>
</comment>
<dbReference type="NCBIfam" id="TIGR01459">
    <property type="entry name" value="HAD-SF-IIA-hyp4"/>
    <property type="match status" value="1"/>
</dbReference>
<dbReference type="Proteomes" id="UP000604046">
    <property type="component" value="Unassembled WGS sequence"/>
</dbReference>
<proteinExistence type="predicted"/>
<dbReference type="PANTHER" id="PTHR19288:SF90">
    <property type="entry name" value="OS08G0542600 PROTEIN"/>
    <property type="match status" value="1"/>
</dbReference>
<dbReference type="SUPFAM" id="SSF56784">
    <property type="entry name" value="HAD-like"/>
    <property type="match status" value="1"/>
</dbReference>
<reference evidence="1" key="1">
    <citation type="submission" date="2021-02" db="EMBL/GenBank/DDBJ databases">
        <authorList>
            <person name="Dougan E. K."/>
            <person name="Rhodes N."/>
            <person name="Thang M."/>
            <person name="Chan C."/>
        </authorList>
    </citation>
    <scope>NUCLEOTIDE SEQUENCE</scope>
</reference>
<dbReference type="Gene3D" id="3.40.50.1000">
    <property type="entry name" value="HAD superfamily/HAD-like"/>
    <property type="match status" value="2"/>
</dbReference>
<keyword evidence="2" id="KW-1185">Reference proteome</keyword>
<dbReference type="InterPro" id="IPR006357">
    <property type="entry name" value="HAD-SF_hydro_IIA"/>
</dbReference>
<dbReference type="Pfam" id="PF13344">
    <property type="entry name" value="Hydrolase_6"/>
    <property type="match status" value="1"/>
</dbReference>
<accession>A0A812QFQ0</accession>
<protein>
    <submittedName>
        <fullName evidence="1">Uncharacterized protein</fullName>
    </submittedName>
</protein>
<dbReference type="InterPro" id="IPR006356">
    <property type="entry name" value="HAD-SF_hydro_IIA_hyp3"/>
</dbReference>
<dbReference type="InterPro" id="IPR036412">
    <property type="entry name" value="HAD-like_sf"/>
</dbReference>